<reference evidence="2" key="1">
    <citation type="submission" date="2022-10" db="EMBL/GenBank/DDBJ databases">
        <authorList>
            <person name="Yu W.X."/>
        </authorList>
    </citation>
    <scope>NUCLEOTIDE SEQUENCE</scope>
    <source>
        <strain evidence="2">AAT</strain>
    </source>
</reference>
<protein>
    <submittedName>
        <fullName evidence="2">DUF4249 domain-containing protein</fullName>
    </submittedName>
</protein>
<dbReference type="AlphaFoldDB" id="A0AAE3M5H0"/>
<accession>A0AAE3M5H0</accession>
<evidence type="ECO:0000313" key="3">
    <source>
        <dbReference type="Proteomes" id="UP001209229"/>
    </source>
</evidence>
<keyword evidence="1" id="KW-0732">Signal</keyword>
<comment type="caution">
    <text evidence="2">The sequence shown here is derived from an EMBL/GenBank/DDBJ whole genome shotgun (WGS) entry which is preliminary data.</text>
</comment>
<organism evidence="2 3">
    <name type="scientific">Plebeiibacterium sediminum</name>
    <dbReference type="NCBI Taxonomy" id="2992112"/>
    <lineage>
        <taxon>Bacteria</taxon>
        <taxon>Pseudomonadati</taxon>
        <taxon>Bacteroidota</taxon>
        <taxon>Bacteroidia</taxon>
        <taxon>Marinilabiliales</taxon>
        <taxon>Marinilabiliaceae</taxon>
        <taxon>Plebeiibacterium</taxon>
    </lineage>
</organism>
<dbReference type="Pfam" id="PF14054">
    <property type="entry name" value="DUF4249"/>
    <property type="match status" value="1"/>
</dbReference>
<name>A0AAE3M5H0_9BACT</name>
<feature type="chain" id="PRO_5041967581" evidence="1">
    <location>
        <begin position="25"/>
        <end position="265"/>
    </location>
</feature>
<evidence type="ECO:0000313" key="2">
    <source>
        <dbReference type="EMBL" id="MCW3787311.1"/>
    </source>
</evidence>
<dbReference type="RefSeq" id="WP_301190876.1">
    <property type="nucleotide sequence ID" value="NZ_JAPDPJ010000027.1"/>
</dbReference>
<proteinExistence type="predicted"/>
<keyword evidence="3" id="KW-1185">Reference proteome</keyword>
<gene>
    <name evidence="2" type="ORF">OM075_12595</name>
</gene>
<dbReference type="Proteomes" id="UP001209229">
    <property type="component" value="Unassembled WGS sequence"/>
</dbReference>
<sequence>MKRYIKFLATSALFILLYSCTETIDIDFNDFDNQYVIEGNVSTDEAPLISITSTINFDEPNEFPGVPGARVTLTDDLGNIDVLDEISTGLFSKDGFIGQEGRTYSLSVELNNELFSSVCKIPNQVMLDSISIEKEEASIWSDVDADSIYNVFVYFQDPIEVDNYYFFVEYVNGEQVRSFPMSDEYSDGEYLDWELHTHDRELNVGDVVTVEMRCISEDVFEYLRDLDQDNGMSATPTNPITNIQNATLGYFSAHTSQRLELIIEE</sequence>
<dbReference type="EMBL" id="JAPDPJ010000027">
    <property type="protein sequence ID" value="MCW3787311.1"/>
    <property type="molecule type" value="Genomic_DNA"/>
</dbReference>
<evidence type="ECO:0000256" key="1">
    <source>
        <dbReference type="SAM" id="SignalP"/>
    </source>
</evidence>
<dbReference type="PROSITE" id="PS51257">
    <property type="entry name" value="PROKAR_LIPOPROTEIN"/>
    <property type="match status" value="1"/>
</dbReference>
<dbReference type="InterPro" id="IPR025345">
    <property type="entry name" value="DUF4249"/>
</dbReference>
<feature type="signal peptide" evidence="1">
    <location>
        <begin position="1"/>
        <end position="24"/>
    </location>
</feature>